<keyword evidence="3" id="KW-0999">Mitochondrion inner membrane</keyword>
<evidence type="ECO:0000256" key="7">
    <source>
        <dbReference type="ARBA" id="ARBA00044944"/>
    </source>
</evidence>
<dbReference type="InterPro" id="IPR027858">
    <property type="entry name" value="BRAWNIN"/>
</dbReference>
<comment type="similarity">
    <text evidence="7">Belongs to the UQCC6 family.</text>
</comment>
<evidence type="ECO:0000256" key="4">
    <source>
        <dbReference type="ARBA" id="ARBA00022989"/>
    </source>
</evidence>
<accession>A0AAV7SHT5</accession>
<protein>
    <submittedName>
        <fullName evidence="9">Uncharacterized protein</fullName>
    </submittedName>
</protein>
<evidence type="ECO:0000256" key="1">
    <source>
        <dbReference type="ARBA" id="ARBA00004434"/>
    </source>
</evidence>
<evidence type="ECO:0000256" key="2">
    <source>
        <dbReference type="ARBA" id="ARBA00022692"/>
    </source>
</evidence>
<dbReference type="Proteomes" id="UP001066276">
    <property type="component" value="Chromosome 4_2"/>
</dbReference>
<comment type="caution">
    <text evidence="9">The sequence shown here is derived from an EMBL/GenBank/DDBJ whole genome shotgun (WGS) entry which is preliminary data.</text>
</comment>
<evidence type="ECO:0000256" key="6">
    <source>
        <dbReference type="ARBA" id="ARBA00023136"/>
    </source>
</evidence>
<sequence length="114" mass="12831">MVIGVAYEENTKYIISTFSVLHITIVVLPLLFDKQLKVQCFNKPPLTMPAGVSWTRYLKMLTASVLSMFAGAEVVHRYYRPDLTIPDVPPNPGELRTELLGVKAHQTEKVQTSQ</sequence>
<evidence type="ECO:0000256" key="3">
    <source>
        <dbReference type="ARBA" id="ARBA00022792"/>
    </source>
</evidence>
<dbReference type="AlphaFoldDB" id="A0AAV7SHT5"/>
<comment type="subcellular location">
    <subcellularLocation>
        <location evidence="1">Mitochondrion inner membrane</location>
        <topology evidence="1">Single-pass membrane protein</topology>
    </subcellularLocation>
</comment>
<reference evidence="9" key="1">
    <citation type="journal article" date="2022" name="bioRxiv">
        <title>Sequencing and chromosome-scale assembly of the giantPleurodeles waltlgenome.</title>
        <authorList>
            <person name="Brown T."/>
            <person name="Elewa A."/>
            <person name="Iarovenko S."/>
            <person name="Subramanian E."/>
            <person name="Araus A.J."/>
            <person name="Petzold A."/>
            <person name="Susuki M."/>
            <person name="Suzuki K.-i.T."/>
            <person name="Hayashi T."/>
            <person name="Toyoda A."/>
            <person name="Oliveira C."/>
            <person name="Osipova E."/>
            <person name="Leigh N.D."/>
            <person name="Simon A."/>
            <person name="Yun M.H."/>
        </authorList>
    </citation>
    <scope>NUCLEOTIDE SEQUENCE</scope>
    <source>
        <strain evidence="9">20211129_DDA</strain>
        <tissue evidence="9">Liver</tissue>
    </source>
</reference>
<keyword evidence="4 8" id="KW-1133">Transmembrane helix</keyword>
<proteinExistence type="inferred from homology"/>
<evidence type="ECO:0000313" key="9">
    <source>
        <dbReference type="EMBL" id="KAJ1163594.1"/>
    </source>
</evidence>
<dbReference type="PANTHER" id="PTHR28492:SF1">
    <property type="entry name" value="UBIQUINOL-CYTOCHROME-C REDUCTASE COMPLEX ASSEMBLY FACTOR 6"/>
    <property type="match status" value="1"/>
</dbReference>
<evidence type="ECO:0000256" key="5">
    <source>
        <dbReference type="ARBA" id="ARBA00023128"/>
    </source>
</evidence>
<dbReference type="GO" id="GO:0034551">
    <property type="term" value="P:mitochondrial respiratory chain complex III assembly"/>
    <property type="evidence" value="ECO:0007669"/>
    <property type="project" value="InterPro"/>
</dbReference>
<keyword evidence="6 8" id="KW-0472">Membrane</keyword>
<dbReference type="EMBL" id="JANPWB010000008">
    <property type="protein sequence ID" value="KAJ1163594.1"/>
    <property type="molecule type" value="Genomic_DNA"/>
</dbReference>
<dbReference type="PANTHER" id="PTHR28492">
    <property type="entry name" value="HYPOTHETICAL PROTEIN LOC691921"/>
    <property type="match status" value="1"/>
</dbReference>
<gene>
    <name evidence="9" type="ORF">NDU88_004051</name>
</gene>
<evidence type="ECO:0000313" key="10">
    <source>
        <dbReference type="Proteomes" id="UP001066276"/>
    </source>
</evidence>
<keyword evidence="10" id="KW-1185">Reference proteome</keyword>
<dbReference type="Pfam" id="PF14990">
    <property type="entry name" value="DUF4516"/>
    <property type="match status" value="1"/>
</dbReference>
<dbReference type="GO" id="GO:0005743">
    <property type="term" value="C:mitochondrial inner membrane"/>
    <property type="evidence" value="ECO:0007669"/>
    <property type="project" value="UniProtKB-SubCell"/>
</dbReference>
<organism evidence="9 10">
    <name type="scientific">Pleurodeles waltl</name>
    <name type="common">Iberian ribbed newt</name>
    <dbReference type="NCBI Taxonomy" id="8319"/>
    <lineage>
        <taxon>Eukaryota</taxon>
        <taxon>Metazoa</taxon>
        <taxon>Chordata</taxon>
        <taxon>Craniata</taxon>
        <taxon>Vertebrata</taxon>
        <taxon>Euteleostomi</taxon>
        <taxon>Amphibia</taxon>
        <taxon>Batrachia</taxon>
        <taxon>Caudata</taxon>
        <taxon>Salamandroidea</taxon>
        <taxon>Salamandridae</taxon>
        <taxon>Pleurodelinae</taxon>
        <taxon>Pleurodeles</taxon>
    </lineage>
</organism>
<name>A0AAV7SHT5_PLEWA</name>
<feature type="transmembrane region" description="Helical" evidence="8">
    <location>
        <begin position="13"/>
        <end position="32"/>
    </location>
</feature>
<evidence type="ECO:0000256" key="8">
    <source>
        <dbReference type="SAM" id="Phobius"/>
    </source>
</evidence>
<keyword evidence="2 8" id="KW-0812">Transmembrane</keyword>
<keyword evidence="5" id="KW-0496">Mitochondrion</keyword>